<dbReference type="AlphaFoldDB" id="A0A3B4UYD7"/>
<dbReference type="Proteomes" id="UP000261420">
    <property type="component" value="Unplaced"/>
</dbReference>
<dbReference type="Ensembl" id="ENSSDUT00000023926.1">
    <property type="protein sequence ID" value="ENSSDUP00000023491.1"/>
    <property type="gene ID" value="ENSSDUG00000017090.1"/>
</dbReference>
<proteinExistence type="predicted"/>
<evidence type="ECO:0000313" key="2">
    <source>
        <dbReference type="Proteomes" id="UP000261420"/>
    </source>
</evidence>
<reference evidence="1" key="1">
    <citation type="submission" date="2025-08" db="UniProtKB">
        <authorList>
            <consortium name="Ensembl"/>
        </authorList>
    </citation>
    <scope>IDENTIFICATION</scope>
</reference>
<accession>A0A3B4UYD7</accession>
<keyword evidence="2" id="KW-1185">Reference proteome</keyword>
<protein>
    <submittedName>
        <fullName evidence="1">Uncharacterized protein</fullName>
    </submittedName>
</protein>
<name>A0A3B4UYD7_SERDU</name>
<reference evidence="1" key="2">
    <citation type="submission" date="2025-09" db="UniProtKB">
        <authorList>
            <consortium name="Ensembl"/>
        </authorList>
    </citation>
    <scope>IDENTIFICATION</scope>
</reference>
<sequence>MCPPTHFSHTTRPLPLLASLSPISLPDKFFPPSHKETTDTGGHWLMSSVLNHPTAEWFYAYFICISLNRGTVNEIMCLSYTCLADDTLYNVCVCLCEK</sequence>
<dbReference type="GeneTree" id="ENSGT00940000177809"/>
<evidence type="ECO:0000313" key="1">
    <source>
        <dbReference type="Ensembl" id="ENSSDUP00000023491.1"/>
    </source>
</evidence>
<organism evidence="1 2">
    <name type="scientific">Seriola dumerili</name>
    <name type="common">Greater amberjack</name>
    <name type="synonym">Caranx dumerili</name>
    <dbReference type="NCBI Taxonomy" id="41447"/>
    <lineage>
        <taxon>Eukaryota</taxon>
        <taxon>Metazoa</taxon>
        <taxon>Chordata</taxon>
        <taxon>Craniata</taxon>
        <taxon>Vertebrata</taxon>
        <taxon>Euteleostomi</taxon>
        <taxon>Actinopterygii</taxon>
        <taxon>Neopterygii</taxon>
        <taxon>Teleostei</taxon>
        <taxon>Neoteleostei</taxon>
        <taxon>Acanthomorphata</taxon>
        <taxon>Carangaria</taxon>
        <taxon>Carangiformes</taxon>
        <taxon>Carangidae</taxon>
        <taxon>Seriola</taxon>
    </lineage>
</organism>